<dbReference type="GO" id="GO:0016757">
    <property type="term" value="F:glycosyltransferase activity"/>
    <property type="evidence" value="ECO:0007669"/>
    <property type="project" value="UniProtKB-KW"/>
</dbReference>
<dbReference type="AlphaFoldDB" id="A0A3L7A8E3"/>
<evidence type="ECO:0000256" key="1">
    <source>
        <dbReference type="ARBA" id="ARBA00022676"/>
    </source>
</evidence>
<evidence type="ECO:0000256" key="2">
    <source>
        <dbReference type="ARBA" id="ARBA00022679"/>
    </source>
</evidence>
<evidence type="ECO:0000313" key="6">
    <source>
        <dbReference type="Proteomes" id="UP000272503"/>
    </source>
</evidence>
<gene>
    <name evidence="5" type="ORF">D9V32_08215</name>
</gene>
<dbReference type="Gene3D" id="3.40.50.2020">
    <property type="match status" value="1"/>
</dbReference>
<reference evidence="5 6" key="1">
    <citation type="submission" date="2018-10" db="EMBL/GenBank/DDBJ databases">
        <authorList>
            <person name="Li J."/>
        </authorList>
    </citation>
    <scope>NUCLEOTIDE SEQUENCE [LARGE SCALE GENOMIC DNA]</scope>
    <source>
        <strain evidence="5 6">IF 016277</strain>
    </source>
</reference>
<comment type="caution">
    <text evidence="5">The sequence shown here is derived from an EMBL/GenBank/DDBJ whole genome shotgun (WGS) entry which is preliminary data.</text>
</comment>
<accession>A0A3L7A8E3</accession>
<keyword evidence="2 5" id="KW-0808">Transferase</keyword>
<dbReference type="CDD" id="cd06223">
    <property type="entry name" value="PRTases_typeI"/>
    <property type="match status" value="1"/>
</dbReference>
<organism evidence="5 6">
    <name type="scientific">Mycetocola tolaasinivorans</name>
    <dbReference type="NCBI Taxonomy" id="76635"/>
    <lineage>
        <taxon>Bacteria</taxon>
        <taxon>Bacillati</taxon>
        <taxon>Actinomycetota</taxon>
        <taxon>Actinomycetes</taxon>
        <taxon>Micrococcales</taxon>
        <taxon>Microbacteriaceae</taxon>
        <taxon>Mycetocola</taxon>
    </lineage>
</organism>
<keyword evidence="1 5" id="KW-0328">Glycosyltransferase</keyword>
<sequence length="186" mass="20144">MTETPADASAPKNTEVSTDPKREVLSWDGFGDATRDLAAQVVQSGFQPEFVVAIARGGLLLAGSIAYALGVKNCGSINVEFYTDVHLTLPEPILLPPMLDGPALAGSRVLLVDDVSDSGRTLELVERMLQGDGAEVRTVTLYSKPRTILEPDYVWKQTDSWITFPWSALPPVDQAEADRRFPVSGN</sequence>
<dbReference type="Pfam" id="PF00156">
    <property type="entry name" value="Pribosyltran"/>
    <property type="match status" value="1"/>
</dbReference>
<name>A0A3L7A8E3_9MICO</name>
<keyword evidence="6" id="KW-1185">Reference proteome</keyword>
<dbReference type="OrthoDB" id="307631at2"/>
<dbReference type="SUPFAM" id="SSF53271">
    <property type="entry name" value="PRTase-like"/>
    <property type="match status" value="1"/>
</dbReference>
<feature type="domain" description="Phosphoribosyltransferase" evidence="4">
    <location>
        <begin position="23"/>
        <end position="167"/>
    </location>
</feature>
<dbReference type="RefSeq" id="WP_121648412.1">
    <property type="nucleotide sequence ID" value="NZ_RCUX01000005.1"/>
</dbReference>
<dbReference type="InterPro" id="IPR029057">
    <property type="entry name" value="PRTase-like"/>
</dbReference>
<dbReference type="Proteomes" id="UP000272503">
    <property type="component" value="Unassembled WGS sequence"/>
</dbReference>
<proteinExistence type="predicted"/>
<dbReference type="EMBL" id="RCUX01000005">
    <property type="protein sequence ID" value="RLP76128.1"/>
    <property type="molecule type" value="Genomic_DNA"/>
</dbReference>
<dbReference type="InterPro" id="IPR000836">
    <property type="entry name" value="PRTase_dom"/>
</dbReference>
<evidence type="ECO:0000313" key="5">
    <source>
        <dbReference type="EMBL" id="RLP76128.1"/>
    </source>
</evidence>
<dbReference type="PANTHER" id="PTHR43363:SF1">
    <property type="entry name" value="HYPOXANTHINE-GUANINE PHOSPHORIBOSYLTRANSFERASE"/>
    <property type="match status" value="1"/>
</dbReference>
<feature type="region of interest" description="Disordered" evidence="3">
    <location>
        <begin position="1"/>
        <end position="21"/>
    </location>
</feature>
<protein>
    <submittedName>
        <fullName evidence="5">Phosphoribosyltransferase</fullName>
    </submittedName>
</protein>
<dbReference type="PANTHER" id="PTHR43363">
    <property type="entry name" value="HYPOXANTHINE PHOSPHORIBOSYLTRANSFERASE"/>
    <property type="match status" value="1"/>
</dbReference>
<evidence type="ECO:0000259" key="4">
    <source>
        <dbReference type="Pfam" id="PF00156"/>
    </source>
</evidence>
<evidence type="ECO:0000256" key="3">
    <source>
        <dbReference type="SAM" id="MobiDB-lite"/>
    </source>
</evidence>